<proteinExistence type="predicted"/>
<dbReference type="EMBL" id="FUYM01000010">
    <property type="protein sequence ID" value="SKB98213.1"/>
    <property type="molecule type" value="Genomic_DNA"/>
</dbReference>
<gene>
    <name evidence="1" type="ORF">SAMN06295920_110126</name>
</gene>
<evidence type="ECO:0000313" key="2">
    <source>
        <dbReference type="Proteomes" id="UP000189818"/>
    </source>
</evidence>
<dbReference type="AlphaFoldDB" id="A0A1T5FPY5"/>
<name>A0A1T5FPY5_9SPHN</name>
<dbReference type="Proteomes" id="UP000189818">
    <property type="component" value="Unassembled WGS sequence"/>
</dbReference>
<evidence type="ECO:0000313" key="1">
    <source>
        <dbReference type="EMBL" id="SKB98213.1"/>
    </source>
</evidence>
<protein>
    <submittedName>
        <fullName evidence="1">Uncharacterized protein</fullName>
    </submittedName>
</protein>
<sequence length="308" mass="35342">MELMEVYIRARAWETEARSLDFVQLLEKAVRSWDLPVRLRHQLRCMIGQDAAMNDMLACDTRLRVVSQDAMVQTLVDYWLPVISKARSMFFLTFADDRGITSDRTPNLRCSSLQQKVAGALKGLGLSAVVQTEIQGLMNYPQKGHGRLLLTNSHAIAWGDVSPRTISRKVGELNRSSVWTNHFGVKPILCREMKDGLADLVVVAHYIDKLPVEAKNLFKSKLYETMAGYRPEFALRLFEALSYLRLPDIVMGIGEGQAVRDTWECRVAEWQEFRQRIDRETPFLPMREFWRLARAENGSQLFKAFKVA</sequence>
<accession>A0A1T5FPY5</accession>
<keyword evidence="2" id="KW-1185">Reference proteome</keyword>
<reference evidence="2" key="1">
    <citation type="submission" date="2017-02" db="EMBL/GenBank/DDBJ databases">
        <authorList>
            <person name="Varghese N."/>
            <person name="Submissions S."/>
        </authorList>
    </citation>
    <scope>NUCLEOTIDE SEQUENCE [LARGE SCALE GENOMIC DNA]</scope>
    <source>
        <strain evidence="2">UM2</strain>
    </source>
</reference>
<organism evidence="1 2">
    <name type="scientific">Rhizorhabdus histidinilytica</name>
    <dbReference type="NCBI Taxonomy" id="439228"/>
    <lineage>
        <taxon>Bacteria</taxon>
        <taxon>Pseudomonadati</taxon>
        <taxon>Pseudomonadota</taxon>
        <taxon>Alphaproteobacteria</taxon>
        <taxon>Sphingomonadales</taxon>
        <taxon>Sphingomonadaceae</taxon>
        <taxon>Rhizorhabdus</taxon>
    </lineage>
</organism>